<proteinExistence type="predicted"/>
<keyword evidence="1" id="KW-0472">Membrane</keyword>
<feature type="transmembrane region" description="Helical" evidence="1">
    <location>
        <begin position="86"/>
        <end position="110"/>
    </location>
</feature>
<protein>
    <recommendedName>
        <fullName evidence="4">50S ribosomal protein L27</fullName>
    </recommendedName>
</protein>
<reference evidence="2 3" key="1">
    <citation type="journal article" date="2007" name="Int. J. Syst. Evol. Microbiol.">
        <title>Marixanthomonas ophiurae gen. nov., sp. nov., a marine bacterium of the family Flavobacteriaceae isolated from a deep-sea brittle star.</title>
        <authorList>
            <person name="Romanenko L.A."/>
            <person name="Uchino M."/>
            <person name="Frolova G.M."/>
            <person name="Mikhailov V.V."/>
        </authorList>
    </citation>
    <scope>NUCLEOTIDE SEQUENCE [LARGE SCALE GENOMIC DNA]</scope>
    <source>
        <strain evidence="2 3">KMM 3046</strain>
    </source>
</reference>
<keyword evidence="3" id="KW-1185">Reference proteome</keyword>
<feature type="transmembrane region" description="Helical" evidence="1">
    <location>
        <begin position="122"/>
        <end position="142"/>
    </location>
</feature>
<dbReference type="AlphaFoldDB" id="A0A3E1QA85"/>
<comment type="caution">
    <text evidence="2">The sequence shown here is derived from an EMBL/GenBank/DDBJ whole genome shotgun (WGS) entry which is preliminary data.</text>
</comment>
<keyword evidence="1" id="KW-1133">Transmembrane helix</keyword>
<organism evidence="2 3">
    <name type="scientific">Marixanthomonas ophiurae</name>
    <dbReference type="NCBI Taxonomy" id="387659"/>
    <lineage>
        <taxon>Bacteria</taxon>
        <taxon>Pseudomonadati</taxon>
        <taxon>Bacteroidota</taxon>
        <taxon>Flavobacteriia</taxon>
        <taxon>Flavobacteriales</taxon>
        <taxon>Flavobacteriaceae</taxon>
        <taxon>Marixanthomonas</taxon>
    </lineage>
</organism>
<evidence type="ECO:0008006" key="4">
    <source>
        <dbReference type="Google" id="ProtNLM"/>
    </source>
</evidence>
<evidence type="ECO:0000256" key="1">
    <source>
        <dbReference type="SAM" id="Phobius"/>
    </source>
</evidence>
<dbReference type="Proteomes" id="UP000261082">
    <property type="component" value="Unassembled WGS sequence"/>
</dbReference>
<gene>
    <name evidence="2" type="ORF">DZ858_02860</name>
</gene>
<sequence length="146" mass="16783">MYTTLQFVHSYWAYLVLVIVVLATLNALISFFSNKEYSPKDFRISLFALIVTHIQLLIGLILYFVSPLGLQSLTSNGMGTVMKDSMLRLYAVEHPLVMILTVVFITIGYSKHKKKLVSKPKFKMLAIFYTIALILMLSRIPWGQWF</sequence>
<dbReference type="EMBL" id="QVID01000001">
    <property type="protein sequence ID" value="RFN59036.1"/>
    <property type="molecule type" value="Genomic_DNA"/>
</dbReference>
<dbReference type="RefSeq" id="WP_117158034.1">
    <property type="nucleotide sequence ID" value="NZ_QVID01000001.1"/>
</dbReference>
<feature type="transmembrane region" description="Helical" evidence="1">
    <location>
        <begin position="44"/>
        <end position="66"/>
    </location>
</feature>
<evidence type="ECO:0000313" key="2">
    <source>
        <dbReference type="EMBL" id="RFN59036.1"/>
    </source>
</evidence>
<name>A0A3E1QA85_9FLAO</name>
<accession>A0A3E1QA85</accession>
<evidence type="ECO:0000313" key="3">
    <source>
        <dbReference type="Proteomes" id="UP000261082"/>
    </source>
</evidence>
<dbReference type="OrthoDB" id="329514at2"/>
<keyword evidence="1" id="KW-0812">Transmembrane</keyword>
<feature type="transmembrane region" description="Helical" evidence="1">
    <location>
        <begin position="12"/>
        <end position="32"/>
    </location>
</feature>